<keyword evidence="1" id="KW-0479">Metal-binding</keyword>
<dbReference type="PROSITE" id="PS00518">
    <property type="entry name" value="ZF_RING_1"/>
    <property type="match status" value="1"/>
</dbReference>
<evidence type="ECO:0000313" key="6">
    <source>
        <dbReference type="EMBL" id="KAG7495183.1"/>
    </source>
</evidence>
<dbReference type="InterPro" id="IPR017907">
    <property type="entry name" value="Znf_RING_CS"/>
</dbReference>
<evidence type="ECO:0000256" key="1">
    <source>
        <dbReference type="ARBA" id="ARBA00022723"/>
    </source>
</evidence>
<proteinExistence type="predicted"/>
<evidence type="ECO:0000256" key="2">
    <source>
        <dbReference type="ARBA" id="ARBA00022771"/>
    </source>
</evidence>
<accession>A0AAV6QPY2</accession>
<name>A0AAV6QPY2_SOLSE</name>
<keyword evidence="7" id="KW-1185">Reference proteome</keyword>
<evidence type="ECO:0000313" key="7">
    <source>
        <dbReference type="Proteomes" id="UP000693946"/>
    </source>
</evidence>
<organism evidence="6 7">
    <name type="scientific">Solea senegalensis</name>
    <name type="common">Senegalese sole</name>
    <dbReference type="NCBI Taxonomy" id="28829"/>
    <lineage>
        <taxon>Eukaryota</taxon>
        <taxon>Metazoa</taxon>
        <taxon>Chordata</taxon>
        <taxon>Craniata</taxon>
        <taxon>Vertebrata</taxon>
        <taxon>Euteleostomi</taxon>
        <taxon>Actinopterygii</taxon>
        <taxon>Neopterygii</taxon>
        <taxon>Teleostei</taxon>
        <taxon>Neoteleostei</taxon>
        <taxon>Acanthomorphata</taxon>
        <taxon>Carangaria</taxon>
        <taxon>Pleuronectiformes</taxon>
        <taxon>Pleuronectoidei</taxon>
        <taxon>Soleidae</taxon>
        <taxon>Solea</taxon>
    </lineage>
</organism>
<dbReference type="GO" id="GO:0061630">
    <property type="term" value="F:ubiquitin protein ligase activity"/>
    <property type="evidence" value="ECO:0007669"/>
    <property type="project" value="TreeGrafter"/>
</dbReference>
<evidence type="ECO:0000256" key="4">
    <source>
        <dbReference type="PROSITE-ProRule" id="PRU00175"/>
    </source>
</evidence>
<gene>
    <name evidence="6" type="ORF">JOB18_045591</name>
</gene>
<dbReference type="GO" id="GO:0008270">
    <property type="term" value="F:zinc ion binding"/>
    <property type="evidence" value="ECO:0007669"/>
    <property type="project" value="UniProtKB-KW"/>
</dbReference>
<dbReference type="PANTHER" id="PTHR22791:SF31">
    <property type="entry name" value="IM:7152348"/>
    <property type="match status" value="1"/>
</dbReference>
<evidence type="ECO:0000256" key="3">
    <source>
        <dbReference type="ARBA" id="ARBA00022833"/>
    </source>
</evidence>
<dbReference type="InterPro" id="IPR001841">
    <property type="entry name" value="Znf_RING"/>
</dbReference>
<dbReference type="AlphaFoldDB" id="A0AAV6QPY2"/>
<dbReference type="EMBL" id="JAGKHQ010000016">
    <property type="protein sequence ID" value="KAG7495183.1"/>
    <property type="molecule type" value="Genomic_DNA"/>
</dbReference>
<dbReference type="Proteomes" id="UP000693946">
    <property type="component" value="Linkage Group LG4"/>
</dbReference>
<dbReference type="GO" id="GO:0016567">
    <property type="term" value="P:protein ubiquitination"/>
    <property type="evidence" value="ECO:0007669"/>
    <property type="project" value="TreeGrafter"/>
</dbReference>
<dbReference type="InterPro" id="IPR051435">
    <property type="entry name" value="RING_finger_E3_ubiq-ligases"/>
</dbReference>
<dbReference type="PANTHER" id="PTHR22791">
    <property type="entry name" value="RING-TYPE DOMAIN-CONTAINING PROTEIN"/>
    <property type="match status" value="1"/>
</dbReference>
<comment type="caution">
    <text evidence="6">The sequence shown here is derived from an EMBL/GenBank/DDBJ whole genome shotgun (WGS) entry which is preliminary data.</text>
</comment>
<dbReference type="PROSITE" id="PS50089">
    <property type="entry name" value="ZF_RING_2"/>
    <property type="match status" value="1"/>
</dbReference>
<protein>
    <submittedName>
        <fullName evidence="6">RING finger protein 208-like</fullName>
    </submittedName>
</protein>
<evidence type="ECO:0000259" key="5">
    <source>
        <dbReference type="PROSITE" id="PS50089"/>
    </source>
</evidence>
<reference evidence="6 7" key="1">
    <citation type="journal article" date="2021" name="Sci. Rep.">
        <title>Chromosome anchoring in Senegalese sole (Solea senegalensis) reveals sex-associated markers and genome rearrangements in flatfish.</title>
        <authorList>
            <person name="Guerrero-Cozar I."/>
            <person name="Gomez-Garrido J."/>
            <person name="Berbel C."/>
            <person name="Martinez-Blanch J.F."/>
            <person name="Alioto T."/>
            <person name="Claros M.G."/>
            <person name="Gagnaire P.A."/>
            <person name="Manchado M."/>
        </authorList>
    </citation>
    <scope>NUCLEOTIDE SEQUENCE [LARGE SCALE GENOMIC DNA]</scope>
    <source>
        <strain evidence="6">Sse05_10M</strain>
    </source>
</reference>
<keyword evidence="3" id="KW-0862">Zinc</keyword>
<feature type="domain" description="RING-type" evidence="5">
    <location>
        <begin position="16"/>
        <end position="63"/>
    </location>
</feature>
<keyword evidence="2 4" id="KW-0863">Zinc-finger</keyword>
<sequence length="138" mass="16135">MSSQNLTAVDQVDLECIVCCHEFYRRSHVPLLLNCKHTFCVHCLQKISKQMDCICTICCPLCRWITCIQAGKDLDRVLDLDYKIWEQIPEEKPRRMDNKVSDPWSGSMSTVKTRWPRVGRITSRQHFGMRKLSCVFPV</sequence>